<evidence type="ECO:0000313" key="2">
    <source>
        <dbReference type="EMBL" id="QNQ90545.1"/>
    </source>
</evidence>
<keyword evidence="3" id="KW-1185">Reference proteome</keyword>
<dbReference type="RefSeq" id="WP_187973859.1">
    <property type="nucleotide sequence ID" value="NZ_CP046884.1"/>
</dbReference>
<evidence type="ECO:0000256" key="1">
    <source>
        <dbReference type="SAM" id="MobiDB-lite"/>
    </source>
</evidence>
<feature type="region of interest" description="Disordered" evidence="1">
    <location>
        <begin position="77"/>
        <end position="143"/>
    </location>
</feature>
<organism evidence="2 3">
    <name type="scientific">Corynebacterium poyangense</name>
    <dbReference type="NCBI Taxonomy" id="2684405"/>
    <lineage>
        <taxon>Bacteria</taxon>
        <taxon>Bacillati</taxon>
        <taxon>Actinomycetota</taxon>
        <taxon>Actinomycetes</taxon>
        <taxon>Mycobacteriales</taxon>
        <taxon>Corynebacteriaceae</taxon>
        <taxon>Corynebacterium</taxon>
    </lineage>
</organism>
<gene>
    <name evidence="2" type="ORF">GP475_07760</name>
</gene>
<dbReference type="Pfam" id="PF19777">
    <property type="entry name" value="DUF6263"/>
    <property type="match status" value="1"/>
</dbReference>
<reference evidence="2 3" key="1">
    <citation type="submission" date="2019-12" db="EMBL/GenBank/DDBJ databases">
        <title>Corynebacterium sp. nov., isolated from feces of the Anser Albifrons in China.</title>
        <authorList>
            <person name="Liu Q."/>
        </authorList>
    </citation>
    <scope>NUCLEOTIDE SEQUENCE [LARGE SCALE GENOMIC DNA]</scope>
    <source>
        <strain evidence="2 3">4H37-19</strain>
    </source>
</reference>
<dbReference type="EMBL" id="CP046884">
    <property type="protein sequence ID" value="QNQ90545.1"/>
    <property type="molecule type" value="Genomic_DNA"/>
</dbReference>
<dbReference type="AlphaFoldDB" id="A0A7H0SPS0"/>
<accession>A0A7H0SPS0</accession>
<proteinExistence type="predicted"/>
<evidence type="ECO:0000313" key="3">
    <source>
        <dbReference type="Proteomes" id="UP000516320"/>
    </source>
</evidence>
<dbReference type="KEGG" id="cpoy:GP475_07760"/>
<protein>
    <submittedName>
        <fullName evidence="2">Uncharacterized protein</fullName>
    </submittedName>
</protein>
<dbReference type="Proteomes" id="UP000516320">
    <property type="component" value="Chromosome"/>
</dbReference>
<dbReference type="InterPro" id="IPR046230">
    <property type="entry name" value="DUF6263"/>
</dbReference>
<name>A0A7H0SPS0_9CORY</name>
<sequence length="311" mass="33206">MLFLVGVCGPVLLSGCESTPPPPATEQAVALTLDAPKVTVLSTGQAPKMTAAYEDKGENRSTRGVVISKGFQQKTVEAASLDDKAPSSPGGEMEKTRLDLEVDTTDPSSNEEQSRAPATRAVELRLTSEPDTGDSESTNQLSSAKGFRYGWRAQDNGQVSEVQIAAPVEATQEAREHTESLFKIISAYQVVFPTEDIGVGAQWQVETRVALDDAFLQTTTYTVKSMSGDTIELGVQVQQRPTLGALHADNHTLNVLHSTSNITGTVSVNLKTALPTSGSFGGTTRVIYGEDSSPIRIVQDSTTRLEFNSAE</sequence>